<dbReference type="GO" id="GO:0008168">
    <property type="term" value="F:methyltransferase activity"/>
    <property type="evidence" value="ECO:0007669"/>
    <property type="project" value="UniProtKB-KW"/>
</dbReference>
<sequence>MRAGEILALATRAGVDPWTRVLDLCCGPGGPGRLVVQERGCAYLGVDASPAVVELARAQGERLGLRHDVLRVPPLPPGPFDVVLLLETMLAFRDKETLLRQVRDALAPGGRFALTAEVGLPLTPAERAAMPAPDTVWPVLLTDLLELLEHVGLEVTWTEEVSAAHLGVVEALLARFTADEARIAAQVGRDVMDDVLTAHRLWQDWLLSGRVRKYALVARRPA</sequence>
<name>A0A345NS99_9MICO</name>
<keyword evidence="3" id="KW-1185">Reference proteome</keyword>
<dbReference type="PANTHER" id="PTHR42912">
    <property type="entry name" value="METHYLTRANSFERASE"/>
    <property type="match status" value="1"/>
</dbReference>
<organism evidence="2 3">
    <name type="scientific">Ornithinimicrobium avium</name>
    <dbReference type="NCBI Taxonomy" id="2283195"/>
    <lineage>
        <taxon>Bacteria</taxon>
        <taxon>Bacillati</taxon>
        <taxon>Actinomycetota</taxon>
        <taxon>Actinomycetes</taxon>
        <taxon>Micrococcales</taxon>
        <taxon>Ornithinimicrobiaceae</taxon>
        <taxon>Ornithinimicrobium</taxon>
    </lineage>
</organism>
<dbReference type="EMBL" id="CP031229">
    <property type="protein sequence ID" value="AXH97907.1"/>
    <property type="molecule type" value="Genomic_DNA"/>
</dbReference>
<feature type="domain" description="Methyltransferase type 12" evidence="1">
    <location>
        <begin position="22"/>
        <end position="112"/>
    </location>
</feature>
<proteinExistence type="predicted"/>
<dbReference type="Gene3D" id="3.40.50.150">
    <property type="entry name" value="Vaccinia Virus protein VP39"/>
    <property type="match status" value="1"/>
</dbReference>
<reference evidence="2 3" key="1">
    <citation type="submission" date="2018-07" db="EMBL/GenBank/DDBJ databases">
        <title>Complete genome sequencing of Ornithinimicrobium sp. AMA3305.</title>
        <authorList>
            <person name="Bae J.-W."/>
        </authorList>
    </citation>
    <scope>NUCLEOTIDE SEQUENCE [LARGE SCALE GENOMIC DNA]</scope>
    <source>
        <strain evidence="2 3">AMA3305</strain>
    </source>
</reference>
<dbReference type="OrthoDB" id="279734at2"/>
<dbReference type="InterPro" id="IPR013217">
    <property type="entry name" value="Methyltransf_12"/>
</dbReference>
<keyword evidence="2" id="KW-0489">Methyltransferase</keyword>
<dbReference type="GO" id="GO:0032259">
    <property type="term" value="P:methylation"/>
    <property type="evidence" value="ECO:0007669"/>
    <property type="project" value="UniProtKB-KW"/>
</dbReference>
<dbReference type="PANTHER" id="PTHR42912:SF93">
    <property type="entry name" value="N6-ADENOSINE-METHYLTRANSFERASE TMT1A"/>
    <property type="match status" value="1"/>
</dbReference>
<accession>A0A345NS99</accession>
<evidence type="ECO:0000259" key="1">
    <source>
        <dbReference type="Pfam" id="PF08242"/>
    </source>
</evidence>
<evidence type="ECO:0000313" key="3">
    <source>
        <dbReference type="Proteomes" id="UP000253790"/>
    </source>
</evidence>
<dbReference type="SUPFAM" id="SSF53335">
    <property type="entry name" value="S-adenosyl-L-methionine-dependent methyltransferases"/>
    <property type="match status" value="1"/>
</dbReference>
<dbReference type="KEGG" id="orn:DV701_04215"/>
<evidence type="ECO:0000313" key="2">
    <source>
        <dbReference type="EMBL" id="AXH97907.1"/>
    </source>
</evidence>
<dbReference type="CDD" id="cd02440">
    <property type="entry name" value="AdoMet_MTases"/>
    <property type="match status" value="1"/>
</dbReference>
<dbReference type="InterPro" id="IPR029063">
    <property type="entry name" value="SAM-dependent_MTases_sf"/>
</dbReference>
<keyword evidence="2" id="KW-0808">Transferase</keyword>
<dbReference type="Pfam" id="PF08242">
    <property type="entry name" value="Methyltransf_12"/>
    <property type="match status" value="1"/>
</dbReference>
<protein>
    <submittedName>
        <fullName evidence="2">Class I SAM-dependent methyltransferase</fullName>
    </submittedName>
</protein>
<dbReference type="AlphaFoldDB" id="A0A345NS99"/>
<dbReference type="InterPro" id="IPR050508">
    <property type="entry name" value="Methyltransf_Superfamily"/>
</dbReference>
<gene>
    <name evidence="2" type="ORF">DV701_04215</name>
</gene>
<dbReference type="Proteomes" id="UP000253790">
    <property type="component" value="Chromosome"/>
</dbReference>